<gene>
    <name evidence="4" type="ORF">CX676_11580</name>
</gene>
<dbReference type="InterPro" id="IPR050553">
    <property type="entry name" value="Thioredoxin_ResA/DsbE_sf"/>
</dbReference>
<keyword evidence="1" id="KW-0676">Redox-active center</keyword>
<feature type="chain" id="PRO_5014192711" evidence="2">
    <location>
        <begin position="21"/>
        <end position="181"/>
    </location>
</feature>
<evidence type="ECO:0000256" key="2">
    <source>
        <dbReference type="SAM" id="SignalP"/>
    </source>
</evidence>
<dbReference type="PANTHER" id="PTHR42852:SF18">
    <property type="entry name" value="CHROMOSOME UNDETERMINED SCAFFOLD_47, WHOLE GENOME SHOTGUN SEQUENCE"/>
    <property type="match status" value="1"/>
</dbReference>
<proteinExistence type="predicted"/>
<evidence type="ECO:0000313" key="4">
    <source>
        <dbReference type="EMBL" id="AUH64726.1"/>
    </source>
</evidence>
<dbReference type="PROSITE" id="PS51352">
    <property type="entry name" value="THIOREDOXIN_2"/>
    <property type="match status" value="1"/>
</dbReference>
<dbReference type="SUPFAM" id="SSF52833">
    <property type="entry name" value="Thioredoxin-like"/>
    <property type="match status" value="1"/>
</dbReference>
<reference evidence="4 5" key="1">
    <citation type="journal article" date="2013" name="Antonie Van Leeuwenhoek">
        <title>Paracoccus zhejiangensis sp. nov., isolated from activated sludge in wastewater-treatment system.</title>
        <authorList>
            <person name="Wu Z.G."/>
            <person name="Zhang D.F."/>
            <person name="Liu Y.L."/>
            <person name="Wang F."/>
            <person name="Jiang X."/>
            <person name="Li C."/>
            <person name="Li S.P."/>
            <person name="Hong Q."/>
            <person name="Li W.J."/>
        </authorList>
    </citation>
    <scope>NUCLEOTIDE SEQUENCE [LARGE SCALE GENOMIC DNA]</scope>
    <source>
        <strain evidence="4 5">J6</strain>
    </source>
</reference>
<dbReference type="PANTHER" id="PTHR42852">
    <property type="entry name" value="THIOL:DISULFIDE INTERCHANGE PROTEIN DSBE"/>
    <property type="match status" value="1"/>
</dbReference>
<dbReference type="OrthoDB" id="9799347at2"/>
<sequence>MLRSLLLYTALVFGANAAFAGAIDFEAAKANGLAKLVETEPTDLPDTVFLDADGNEVRLSDYQGKAILLNFWATWCAPCREEMPALDELQGELGGDEFQVLTVATGRNAREAIDKFYAETGVEHLPILTDARQQLARDMGVLGLPVTVLISPEGQEVARLPGDADWASDAAKQVIRELTAP</sequence>
<accession>A0A2H5EZK2</accession>
<evidence type="ECO:0000313" key="5">
    <source>
        <dbReference type="Proteomes" id="UP000234530"/>
    </source>
</evidence>
<dbReference type="PROSITE" id="PS00194">
    <property type="entry name" value="THIOREDOXIN_1"/>
    <property type="match status" value="1"/>
</dbReference>
<dbReference type="InterPro" id="IPR036249">
    <property type="entry name" value="Thioredoxin-like_sf"/>
</dbReference>
<keyword evidence="5" id="KW-1185">Reference proteome</keyword>
<dbReference type="RefSeq" id="WP_101752755.1">
    <property type="nucleotide sequence ID" value="NZ_CP025430.1"/>
</dbReference>
<dbReference type="InterPro" id="IPR013766">
    <property type="entry name" value="Thioredoxin_domain"/>
</dbReference>
<dbReference type="Proteomes" id="UP000234530">
    <property type="component" value="Chromosome"/>
</dbReference>
<dbReference type="Pfam" id="PF00578">
    <property type="entry name" value="AhpC-TSA"/>
    <property type="match status" value="1"/>
</dbReference>
<dbReference type="Gene3D" id="3.40.30.10">
    <property type="entry name" value="Glutaredoxin"/>
    <property type="match status" value="1"/>
</dbReference>
<dbReference type="InterPro" id="IPR000866">
    <property type="entry name" value="AhpC/TSA"/>
</dbReference>
<evidence type="ECO:0000259" key="3">
    <source>
        <dbReference type="PROSITE" id="PS51352"/>
    </source>
</evidence>
<name>A0A2H5EZK2_9RHOB</name>
<dbReference type="KEGG" id="pzh:CX676_11580"/>
<protein>
    <submittedName>
        <fullName evidence="4">TlpA family protein disulfide reductase</fullName>
    </submittedName>
</protein>
<feature type="signal peptide" evidence="2">
    <location>
        <begin position="1"/>
        <end position="20"/>
    </location>
</feature>
<dbReference type="CDD" id="cd02966">
    <property type="entry name" value="TlpA_like_family"/>
    <property type="match status" value="1"/>
</dbReference>
<keyword evidence="2" id="KW-0732">Signal</keyword>
<dbReference type="GO" id="GO:0016209">
    <property type="term" value="F:antioxidant activity"/>
    <property type="evidence" value="ECO:0007669"/>
    <property type="project" value="InterPro"/>
</dbReference>
<dbReference type="EMBL" id="CP025430">
    <property type="protein sequence ID" value="AUH64726.1"/>
    <property type="molecule type" value="Genomic_DNA"/>
</dbReference>
<dbReference type="AlphaFoldDB" id="A0A2H5EZK2"/>
<dbReference type="InterPro" id="IPR017937">
    <property type="entry name" value="Thioredoxin_CS"/>
</dbReference>
<feature type="domain" description="Thioredoxin" evidence="3">
    <location>
        <begin position="38"/>
        <end position="180"/>
    </location>
</feature>
<dbReference type="GO" id="GO:0015036">
    <property type="term" value="F:disulfide oxidoreductase activity"/>
    <property type="evidence" value="ECO:0007669"/>
    <property type="project" value="UniProtKB-ARBA"/>
</dbReference>
<organism evidence="4 5">
    <name type="scientific">Paracoccus zhejiangensis</name>
    <dbReference type="NCBI Taxonomy" id="1077935"/>
    <lineage>
        <taxon>Bacteria</taxon>
        <taxon>Pseudomonadati</taxon>
        <taxon>Pseudomonadota</taxon>
        <taxon>Alphaproteobacteria</taxon>
        <taxon>Rhodobacterales</taxon>
        <taxon>Paracoccaceae</taxon>
        <taxon>Paracoccus</taxon>
    </lineage>
</organism>
<evidence type="ECO:0000256" key="1">
    <source>
        <dbReference type="ARBA" id="ARBA00023284"/>
    </source>
</evidence>